<organism evidence="2 3">
    <name type="scientific">Lithocarpus litseifolius</name>
    <dbReference type="NCBI Taxonomy" id="425828"/>
    <lineage>
        <taxon>Eukaryota</taxon>
        <taxon>Viridiplantae</taxon>
        <taxon>Streptophyta</taxon>
        <taxon>Embryophyta</taxon>
        <taxon>Tracheophyta</taxon>
        <taxon>Spermatophyta</taxon>
        <taxon>Magnoliopsida</taxon>
        <taxon>eudicotyledons</taxon>
        <taxon>Gunneridae</taxon>
        <taxon>Pentapetalae</taxon>
        <taxon>rosids</taxon>
        <taxon>fabids</taxon>
        <taxon>Fagales</taxon>
        <taxon>Fagaceae</taxon>
        <taxon>Lithocarpus</taxon>
    </lineage>
</organism>
<feature type="region of interest" description="Disordered" evidence="1">
    <location>
        <begin position="73"/>
        <end position="191"/>
    </location>
</feature>
<comment type="caution">
    <text evidence="2">The sequence shown here is derived from an EMBL/GenBank/DDBJ whole genome shotgun (WGS) entry which is preliminary data.</text>
</comment>
<protein>
    <submittedName>
        <fullName evidence="2">Uncharacterized protein</fullName>
    </submittedName>
</protein>
<dbReference type="AlphaFoldDB" id="A0AAW2C2U3"/>
<feature type="compositionally biased region" description="Low complexity" evidence="1">
    <location>
        <begin position="88"/>
        <end position="102"/>
    </location>
</feature>
<evidence type="ECO:0000313" key="3">
    <source>
        <dbReference type="Proteomes" id="UP001459277"/>
    </source>
</evidence>
<keyword evidence="3" id="KW-1185">Reference proteome</keyword>
<sequence>MVLGFELLFDCNIKLLELKKDDTNWVSTDWADYMDLDAVTMLLGDAICNIEEEEYWVACQHALKSPYEARTSYEDKEGGKAPSDSDEGSNSKSYSSSDSNNSDDGDSKYHSNNDSESDNSEGNDSQYSGNDWGEPPSDREDEDVGPFYEDHFDDDVDYYDKDVEDDAKAEPIDKENRTESEEYELENVLEA</sequence>
<feature type="compositionally biased region" description="Basic and acidic residues" evidence="1">
    <location>
        <begin position="158"/>
        <end position="180"/>
    </location>
</feature>
<gene>
    <name evidence="2" type="ORF">SO802_026375</name>
</gene>
<reference evidence="2 3" key="1">
    <citation type="submission" date="2024-01" db="EMBL/GenBank/DDBJ databases">
        <title>A telomere-to-telomere, gap-free genome of sweet tea (Lithocarpus litseifolius).</title>
        <authorList>
            <person name="Zhou J."/>
        </authorList>
    </citation>
    <scope>NUCLEOTIDE SEQUENCE [LARGE SCALE GENOMIC DNA]</scope>
    <source>
        <strain evidence="2">Zhou-2022a</strain>
        <tissue evidence="2">Leaf</tissue>
    </source>
</reference>
<name>A0AAW2C2U3_9ROSI</name>
<feature type="compositionally biased region" description="Acidic residues" evidence="1">
    <location>
        <begin position="181"/>
        <end position="191"/>
    </location>
</feature>
<dbReference type="EMBL" id="JAZDWU010000009">
    <property type="protein sequence ID" value="KAK9991390.1"/>
    <property type="molecule type" value="Genomic_DNA"/>
</dbReference>
<accession>A0AAW2C2U3</accession>
<proteinExistence type="predicted"/>
<evidence type="ECO:0000313" key="2">
    <source>
        <dbReference type="EMBL" id="KAK9991390.1"/>
    </source>
</evidence>
<dbReference type="Proteomes" id="UP001459277">
    <property type="component" value="Unassembled WGS sequence"/>
</dbReference>
<feature type="non-terminal residue" evidence="2">
    <location>
        <position position="191"/>
    </location>
</feature>
<evidence type="ECO:0000256" key="1">
    <source>
        <dbReference type="SAM" id="MobiDB-lite"/>
    </source>
</evidence>